<dbReference type="InterPro" id="IPR036890">
    <property type="entry name" value="HATPase_C_sf"/>
</dbReference>
<comment type="catalytic activity">
    <reaction evidence="1">
        <text>ATP + protein L-histidine = ADP + protein N-phospho-L-histidine.</text>
        <dbReference type="EC" id="2.7.13.3"/>
    </reaction>
</comment>
<dbReference type="CDD" id="cd00130">
    <property type="entry name" value="PAS"/>
    <property type="match status" value="1"/>
</dbReference>
<dbReference type="Pfam" id="PF08448">
    <property type="entry name" value="PAS_4"/>
    <property type="match status" value="1"/>
</dbReference>
<feature type="transmembrane region" description="Helical" evidence="5">
    <location>
        <begin position="152"/>
        <end position="175"/>
    </location>
</feature>
<dbReference type="SMART" id="SM00387">
    <property type="entry name" value="HATPase_c"/>
    <property type="match status" value="1"/>
</dbReference>
<evidence type="ECO:0000256" key="5">
    <source>
        <dbReference type="SAM" id="Phobius"/>
    </source>
</evidence>
<dbReference type="PRINTS" id="PR00344">
    <property type="entry name" value="BCTRLSENSOR"/>
</dbReference>
<dbReference type="PROSITE" id="PS50113">
    <property type="entry name" value="PAC"/>
    <property type="match status" value="1"/>
</dbReference>
<evidence type="ECO:0000256" key="1">
    <source>
        <dbReference type="ARBA" id="ARBA00000085"/>
    </source>
</evidence>
<dbReference type="Pfam" id="PF00072">
    <property type="entry name" value="Response_reg"/>
    <property type="match status" value="1"/>
</dbReference>
<feature type="transmembrane region" description="Helical" evidence="5">
    <location>
        <begin position="82"/>
        <end position="104"/>
    </location>
</feature>
<evidence type="ECO:0000256" key="2">
    <source>
        <dbReference type="ARBA" id="ARBA00012438"/>
    </source>
</evidence>
<dbReference type="CDD" id="cd00082">
    <property type="entry name" value="HisKA"/>
    <property type="match status" value="1"/>
</dbReference>
<dbReference type="SMART" id="SM00388">
    <property type="entry name" value="HisKA"/>
    <property type="match status" value="1"/>
</dbReference>
<evidence type="ECO:0000259" key="7">
    <source>
        <dbReference type="PROSITE" id="PS50110"/>
    </source>
</evidence>
<dbReference type="SUPFAM" id="SSF55874">
    <property type="entry name" value="ATPase domain of HSP90 chaperone/DNA topoisomerase II/histidine kinase"/>
    <property type="match status" value="1"/>
</dbReference>
<dbReference type="InterPro" id="IPR011006">
    <property type="entry name" value="CheY-like_superfamily"/>
</dbReference>
<keyword evidence="5" id="KW-0812">Transmembrane</keyword>
<dbReference type="InterPro" id="IPR005467">
    <property type="entry name" value="His_kinase_dom"/>
</dbReference>
<feature type="domain" description="Response regulatory" evidence="7">
    <location>
        <begin position="667"/>
        <end position="783"/>
    </location>
</feature>
<evidence type="ECO:0000313" key="10">
    <source>
        <dbReference type="Proteomes" id="UP000516360"/>
    </source>
</evidence>
<accession>A0A7G1H0X2</accession>
<evidence type="ECO:0000256" key="4">
    <source>
        <dbReference type="PROSITE-ProRule" id="PRU00169"/>
    </source>
</evidence>
<dbReference type="InterPro" id="IPR003661">
    <property type="entry name" value="HisK_dim/P_dom"/>
</dbReference>
<evidence type="ECO:0000259" key="8">
    <source>
        <dbReference type="PROSITE" id="PS50113"/>
    </source>
</evidence>
<dbReference type="Gene3D" id="3.40.50.2300">
    <property type="match status" value="1"/>
</dbReference>
<feature type="domain" description="PAC" evidence="8">
    <location>
        <begin position="351"/>
        <end position="404"/>
    </location>
</feature>
<feature type="transmembrane region" description="Helical" evidence="5">
    <location>
        <begin position="125"/>
        <end position="146"/>
    </location>
</feature>
<dbReference type="KEGG" id="dtp:JZK55_06730"/>
<feature type="transmembrane region" description="Helical" evidence="5">
    <location>
        <begin position="187"/>
        <end position="207"/>
    </location>
</feature>
<protein>
    <recommendedName>
        <fullName evidence="2">histidine kinase</fullName>
        <ecNumber evidence="2">2.7.13.3</ecNumber>
    </recommendedName>
</protein>
<dbReference type="Pfam" id="PF02518">
    <property type="entry name" value="HATPase_c"/>
    <property type="match status" value="1"/>
</dbReference>
<dbReference type="Proteomes" id="UP000516360">
    <property type="component" value="Chromosome"/>
</dbReference>
<dbReference type="InterPro" id="IPR000700">
    <property type="entry name" value="PAS-assoc_C"/>
</dbReference>
<dbReference type="InterPro" id="IPR004358">
    <property type="entry name" value="Sig_transdc_His_kin-like_C"/>
</dbReference>
<dbReference type="Pfam" id="PF00512">
    <property type="entry name" value="HisKA"/>
    <property type="match status" value="1"/>
</dbReference>
<dbReference type="EMBL" id="AP022873">
    <property type="protein sequence ID" value="BCB95751.1"/>
    <property type="molecule type" value="Genomic_DNA"/>
</dbReference>
<proteinExistence type="predicted"/>
<feature type="transmembrane region" description="Helical" evidence="5">
    <location>
        <begin position="20"/>
        <end position="37"/>
    </location>
</feature>
<dbReference type="AlphaFoldDB" id="A0A7G1H0X2"/>
<feature type="transmembrane region" description="Helical" evidence="5">
    <location>
        <begin position="44"/>
        <end position="62"/>
    </location>
</feature>
<evidence type="ECO:0000313" key="9">
    <source>
        <dbReference type="EMBL" id="BCB95751.1"/>
    </source>
</evidence>
<dbReference type="SUPFAM" id="SSF47384">
    <property type="entry name" value="Homodimeric domain of signal transducing histidine kinase"/>
    <property type="match status" value="1"/>
</dbReference>
<dbReference type="InterPro" id="IPR001789">
    <property type="entry name" value="Sig_transdc_resp-reg_receiver"/>
</dbReference>
<dbReference type="PROSITE" id="PS50110">
    <property type="entry name" value="RESPONSE_REGULATORY"/>
    <property type="match status" value="1"/>
</dbReference>
<keyword evidence="5" id="KW-1133">Transmembrane helix</keyword>
<dbReference type="SMART" id="SM00448">
    <property type="entry name" value="REC"/>
    <property type="match status" value="1"/>
</dbReference>
<dbReference type="PANTHER" id="PTHR43065">
    <property type="entry name" value="SENSOR HISTIDINE KINASE"/>
    <property type="match status" value="1"/>
</dbReference>
<organism evidence="9 10">
    <name type="scientific">Dissulfurispira thermophila</name>
    <dbReference type="NCBI Taxonomy" id="2715679"/>
    <lineage>
        <taxon>Bacteria</taxon>
        <taxon>Pseudomonadati</taxon>
        <taxon>Nitrospirota</taxon>
        <taxon>Thermodesulfovibrionia</taxon>
        <taxon>Thermodesulfovibrionales</taxon>
        <taxon>Dissulfurispiraceae</taxon>
        <taxon>Dissulfurispira</taxon>
    </lineage>
</organism>
<dbReference type="Gene3D" id="1.10.287.130">
    <property type="match status" value="1"/>
</dbReference>
<feature type="transmembrane region" description="Helical" evidence="5">
    <location>
        <begin position="233"/>
        <end position="253"/>
    </location>
</feature>
<dbReference type="InterPro" id="IPR003594">
    <property type="entry name" value="HATPase_dom"/>
</dbReference>
<evidence type="ECO:0000259" key="6">
    <source>
        <dbReference type="PROSITE" id="PS50109"/>
    </source>
</evidence>
<dbReference type="InterPro" id="IPR013656">
    <property type="entry name" value="PAS_4"/>
</dbReference>
<dbReference type="PANTHER" id="PTHR43065:SF42">
    <property type="entry name" value="TWO-COMPONENT SENSOR PPRA"/>
    <property type="match status" value="1"/>
</dbReference>
<dbReference type="PROSITE" id="PS50109">
    <property type="entry name" value="HIS_KIN"/>
    <property type="match status" value="1"/>
</dbReference>
<keyword evidence="10" id="KW-1185">Reference proteome</keyword>
<reference evidence="9 10" key="1">
    <citation type="submission" date="2020-03" db="EMBL/GenBank/DDBJ databases">
        <title>Complete genome sequences of two sulfur-disproportionating bacterial strains T55J and Mzg5.</title>
        <authorList>
            <person name="Umezawa K."/>
            <person name="Kojima H."/>
            <person name="Kato Y."/>
            <person name="Fukui M."/>
        </authorList>
    </citation>
    <scope>NUCLEOTIDE SEQUENCE [LARGE SCALE GENOMIC DNA]</scope>
    <source>
        <strain evidence="9 10">T55J</strain>
    </source>
</reference>
<feature type="modified residue" description="4-aspartylphosphate" evidence="4">
    <location>
        <position position="718"/>
    </location>
</feature>
<dbReference type="Gene3D" id="3.30.565.10">
    <property type="entry name" value="Histidine kinase-like ATPase, C-terminal domain"/>
    <property type="match status" value="1"/>
</dbReference>
<dbReference type="GO" id="GO:0000155">
    <property type="term" value="F:phosphorelay sensor kinase activity"/>
    <property type="evidence" value="ECO:0007669"/>
    <property type="project" value="InterPro"/>
</dbReference>
<dbReference type="NCBIfam" id="TIGR00229">
    <property type="entry name" value="sensory_box"/>
    <property type="match status" value="1"/>
</dbReference>
<dbReference type="SUPFAM" id="SSF55785">
    <property type="entry name" value="PYP-like sensor domain (PAS domain)"/>
    <property type="match status" value="1"/>
</dbReference>
<keyword evidence="5" id="KW-0472">Membrane</keyword>
<evidence type="ECO:0000256" key="3">
    <source>
        <dbReference type="ARBA" id="ARBA00022553"/>
    </source>
</evidence>
<feature type="domain" description="Histidine kinase" evidence="6">
    <location>
        <begin position="424"/>
        <end position="647"/>
    </location>
</feature>
<gene>
    <name evidence="9" type="ORF">JZK55_06730</name>
</gene>
<dbReference type="InterPro" id="IPR035965">
    <property type="entry name" value="PAS-like_dom_sf"/>
</dbReference>
<dbReference type="InterPro" id="IPR036097">
    <property type="entry name" value="HisK_dim/P_sf"/>
</dbReference>
<keyword evidence="3 4" id="KW-0597">Phosphoprotein</keyword>
<sequence>MGEFMDSISQWFANNMDIVFFIYGLAFFVMGISILIQPKKESEFRIANIFWLLSGFGLVHGVNEWLDMWAIIKGRSEFLDLIRWFCLVISFIFLFEFGRRLFIINVSSESTDWKLKQSILKYTDWWQSLVLGLFVFIIGITSHDFWEVGSIWARYLFGFWGAILTGFGFFIYYWLEKQKLEMLKVKKYFLMAALSFIAYGFFSGLVVPEGDFFPANYINVKTFLSVMHIPVQVFRTIMAIIVAFSIGSVMQIFNWEARGKLINALENEKESKRILLKTNELFEKIFSSMHLMIAYMDRDFNFIRVNKAYAEADERTPDFFVGKNHFDLYPNEENEAIFRSVVETSEPYFAFEKPFQYHEHPERGVTYWDWSLQPIKDASGKVEGLILALLDVTDRKHAEDESAMLKMQLAQSQKMEAIGRLAGGIAHDFNNLLTAIIGYGSFLKTNMDKENPLIAYVEQILSSAEKAANLTQQLLTFSRKQIINPKPVNLNEIVKKIEGLLIRLIGEDIELKTKLADEELTVIADSGQIEQVLMNLATNARDAMRHGGTLIIETRLVELTKEYKKTHDVEAPGVYAMVSVSDTGAGMDEKTKERIFEPFFTTKEMGRGTGLGLAIVYGIIKQHNGYINVYSEPGKGTTFRIYIPIAKPELKESEPIALPVPTGGTETVLIAEDDAEVRKITREVLNNFGYKVIEAVNGVDAINKFRENKDKVQLLLFDVIMPLKTGMEAYEEIRKIKPGIKVLFTSGYPLDVIREKGILETGVSFISKPVLPDDLLRKVREVLDK</sequence>
<dbReference type="EC" id="2.7.13.3" evidence="2"/>
<dbReference type="Gene3D" id="3.30.450.20">
    <property type="entry name" value="PAS domain"/>
    <property type="match status" value="1"/>
</dbReference>
<name>A0A7G1H0X2_9BACT</name>
<dbReference type="SUPFAM" id="SSF52172">
    <property type="entry name" value="CheY-like"/>
    <property type="match status" value="1"/>
</dbReference>
<dbReference type="InterPro" id="IPR000014">
    <property type="entry name" value="PAS"/>
</dbReference>